<evidence type="ECO:0000313" key="6">
    <source>
        <dbReference type="EMBL" id="GAA4792525.1"/>
    </source>
</evidence>
<dbReference type="PROSITE" id="PS50977">
    <property type="entry name" value="HTH_TETR_2"/>
    <property type="match status" value="1"/>
</dbReference>
<evidence type="ECO:0000256" key="2">
    <source>
        <dbReference type="ARBA" id="ARBA00023125"/>
    </source>
</evidence>
<keyword evidence="3" id="KW-0804">Transcription</keyword>
<feature type="DNA-binding region" description="H-T-H motif" evidence="4">
    <location>
        <begin position="43"/>
        <end position="62"/>
    </location>
</feature>
<dbReference type="PANTHER" id="PTHR30055">
    <property type="entry name" value="HTH-TYPE TRANSCRIPTIONAL REGULATOR RUTR"/>
    <property type="match status" value="1"/>
</dbReference>
<dbReference type="RefSeq" id="WP_345416130.1">
    <property type="nucleotide sequence ID" value="NZ_BAABHO010000022.1"/>
</dbReference>
<evidence type="ECO:0000313" key="7">
    <source>
        <dbReference type="Proteomes" id="UP001500928"/>
    </source>
</evidence>
<dbReference type="PRINTS" id="PR00455">
    <property type="entry name" value="HTHTETR"/>
</dbReference>
<evidence type="ECO:0000259" key="5">
    <source>
        <dbReference type="PROSITE" id="PS50977"/>
    </source>
</evidence>
<protein>
    <submittedName>
        <fullName evidence="6">TetR/AcrR family transcriptional regulator</fullName>
    </submittedName>
</protein>
<sequence>METAELPEIPEVGRRARKRLERRDRVYAAAIALFVEQGYDETSMDDIAARAGLSRTTVFNHFARKALFLEEWALRRRQRAAQAIGAADAGGAAVRALLERYFRALAEINGEMRAETTALMRLSLNNSDVFLGHVLAADLADLVAASDARLRPSTDAAQVGRLLALGYYSAVVRWIHVDPAPFRLDGELLAVLDTVLAGALEG</sequence>
<accession>A0ABP9B9Q1</accession>
<dbReference type="Gene3D" id="1.10.357.10">
    <property type="entry name" value="Tetracycline Repressor, domain 2"/>
    <property type="match status" value="1"/>
</dbReference>
<evidence type="ECO:0000256" key="4">
    <source>
        <dbReference type="PROSITE-ProRule" id="PRU00335"/>
    </source>
</evidence>
<dbReference type="InterPro" id="IPR001647">
    <property type="entry name" value="HTH_TetR"/>
</dbReference>
<dbReference type="Proteomes" id="UP001500928">
    <property type="component" value="Unassembled WGS sequence"/>
</dbReference>
<dbReference type="InterPro" id="IPR009057">
    <property type="entry name" value="Homeodomain-like_sf"/>
</dbReference>
<organism evidence="6 7">
    <name type="scientific">Actinomycetospora chlora</name>
    <dbReference type="NCBI Taxonomy" id="663608"/>
    <lineage>
        <taxon>Bacteria</taxon>
        <taxon>Bacillati</taxon>
        <taxon>Actinomycetota</taxon>
        <taxon>Actinomycetes</taxon>
        <taxon>Pseudonocardiales</taxon>
        <taxon>Pseudonocardiaceae</taxon>
        <taxon>Actinomycetospora</taxon>
    </lineage>
</organism>
<gene>
    <name evidence="6" type="ORF">GCM10023200_29990</name>
</gene>
<name>A0ABP9B9Q1_9PSEU</name>
<evidence type="ECO:0000256" key="1">
    <source>
        <dbReference type="ARBA" id="ARBA00023015"/>
    </source>
</evidence>
<proteinExistence type="predicted"/>
<dbReference type="SUPFAM" id="SSF46689">
    <property type="entry name" value="Homeodomain-like"/>
    <property type="match status" value="1"/>
</dbReference>
<dbReference type="InterPro" id="IPR050109">
    <property type="entry name" value="HTH-type_TetR-like_transc_reg"/>
</dbReference>
<dbReference type="Pfam" id="PF00440">
    <property type="entry name" value="TetR_N"/>
    <property type="match status" value="1"/>
</dbReference>
<evidence type="ECO:0000256" key="3">
    <source>
        <dbReference type="ARBA" id="ARBA00023163"/>
    </source>
</evidence>
<dbReference type="PANTHER" id="PTHR30055:SF234">
    <property type="entry name" value="HTH-TYPE TRANSCRIPTIONAL REGULATOR BETI"/>
    <property type="match status" value="1"/>
</dbReference>
<dbReference type="EMBL" id="BAABHO010000022">
    <property type="protein sequence ID" value="GAA4792525.1"/>
    <property type="molecule type" value="Genomic_DNA"/>
</dbReference>
<feature type="domain" description="HTH tetR-type" evidence="5">
    <location>
        <begin position="20"/>
        <end position="80"/>
    </location>
</feature>
<comment type="caution">
    <text evidence="6">The sequence shown here is derived from an EMBL/GenBank/DDBJ whole genome shotgun (WGS) entry which is preliminary data.</text>
</comment>
<keyword evidence="7" id="KW-1185">Reference proteome</keyword>
<keyword evidence="2 4" id="KW-0238">DNA-binding</keyword>
<keyword evidence="1" id="KW-0805">Transcription regulation</keyword>
<reference evidence="7" key="1">
    <citation type="journal article" date="2019" name="Int. J. Syst. Evol. Microbiol.">
        <title>The Global Catalogue of Microorganisms (GCM) 10K type strain sequencing project: providing services to taxonomists for standard genome sequencing and annotation.</title>
        <authorList>
            <consortium name="The Broad Institute Genomics Platform"/>
            <consortium name="The Broad Institute Genome Sequencing Center for Infectious Disease"/>
            <person name="Wu L."/>
            <person name="Ma J."/>
        </authorList>
    </citation>
    <scope>NUCLEOTIDE SEQUENCE [LARGE SCALE GENOMIC DNA]</scope>
    <source>
        <strain evidence="7">JCM 17979</strain>
    </source>
</reference>